<organism evidence="1 2">
    <name type="scientific">Cloacibacillus porcorum</name>
    <dbReference type="NCBI Taxonomy" id="1197717"/>
    <lineage>
        <taxon>Bacteria</taxon>
        <taxon>Thermotogati</taxon>
        <taxon>Synergistota</taxon>
        <taxon>Synergistia</taxon>
        <taxon>Synergistales</taxon>
        <taxon>Synergistaceae</taxon>
        <taxon>Cloacibacillus</taxon>
    </lineage>
</organism>
<name>A0A1B2I0Y3_9BACT</name>
<dbReference type="STRING" id="1197717.BED41_00025"/>
<dbReference type="InterPro" id="IPR007922">
    <property type="entry name" value="DciA-like"/>
</dbReference>
<sequence length="177" mass="19918">MKKIDGARAAGDIVRAGIGNQAKSMADAERWAQLTLSVKLAELEERWEEIAGSPLAQKSQPSQCEYSEEIMTLTINVAEQSILSAVRFRRAQIERRVAAFFGCKKIKVDFRVGPIVRRSQAQEPLPSYKRRAPVVLSEEDVEAERRNFEESGISEELALRMARVKLSLEKLAKRTSN</sequence>
<proteinExistence type="predicted"/>
<dbReference type="GeneID" id="83056238"/>
<evidence type="ECO:0000313" key="1">
    <source>
        <dbReference type="EMBL" id="ANZ43632.1"/>
    </source>
</evidence>
<dbReference type="KEGG" id="cpor:BED41_00025"/>
<keyword evidence="2" id="KW-1185">Reference proteome</keyword>
<dbReference type="EMBL" id="CP016757">
    <property type="protein sequence ID" value="ANZ43632.1"/>
    <property type="molecule type" value="Genomic_DNA"/>
</dbReference>
<gene>
    <name evidence="1" type="ORF">BED41_00025</name>
</gene>
<dbReference type="Pfam" id="PF05258">
    <property type="entry name" value="DciA"/>
    <property type="match status" value="1"/>
</dbReference>
<dbReference type="RefSeq" id="WP_066741459.1">
    <property type="nucleotide sequence ID" value="NZ_CALCLR010000027.1"/>
</dbReference>
<accession>A0A1B2I0Y3</accession>
<protein>
    <submittedName>
        <fullName evidence="1">Uncharacterized protein</fullName>
    </submittedName>
</protein>
<dbReference type="Proteomes" id="UP000093044">
    <property type="component" value="Chromosome"/>
</dbReference>
<reference evidence="1" key="1">
    <citation type="submission" date="2016-08" db="EMBL/GenBank/DDBJ databases">
        <title>Complete genome of Cloacibacillus porcorum.</title>
        <authorList>
            <person name="Looft T."/>
            <person name="Bayles D.O."/>
            <person name="Alt D.P."/>
        </authorList>
    </citation>
    <scope>NUCLEOTIDE SEQUENCE [LARGE SCALE GENOMIC DNA]</scope>
    <source>
        <strain evidence="1">CL-84</strain>
    </source>
</reference>
<dbReference type="OrthoDB" id="6259at2"/>
<evidence type="ECO:0000313" key="2">
    <source>
        <dbReference type="Proteomes" id="UP000093044"/>
    </source>
</evidence>
<dbReference type="AlphaFoldDB" id="A0A1B2I0Y3"/>